<gene>
    <name evidence="4" type="ORF">F2Q68_00012572</name>
    <name evidence="3" type="ORF">F2Q70_00019009</name>
</gene>
<feature type="signal peptide" evidence="2">
    <location>
        <begin position="1"/>
        <end position="26"/>
    </location>
</feature>
<name>A0A8S9KZW1_BRACR</name>
<sequence>MAVRVYYKPLLLALLLIILIYSPAQARNTGEIVRNRKLLVVEKEQETQNARQDGGSDGYGLVDMDYNSANKKRPIHNR</sequence>
<feature type="chain" id="PRO_5042775631" description="Root meristem growth factor 9" evidence="2">
    <location>
        <begin position="27"/>
        <end position="78"/>
    </location>
</feature>
<dbReference type="AlphaFoldDB" id="A0A8S9KZW1"/>
<reference evidence="4" key="1">
    <citation type="submission" date="2019-12" db="EMBL/GenBank/DDBJ databases">
        <title>Genome sequencing and annotation of Brassica cretica.</title>
        <authorList>
            <person name="Studholme D.J."/>
            <person name="Sarris P.F."/>
        </authorList>
    </citation>
    <scope>NUCLEOTIDE SEQUENCE</scope>
    <source>
        <strain evidence="4">PFS-001/15</strain>
        <strain evidence="3">PFS-102/07</strain>
        <tissue evidence="4">Leaf</tissue>
    </source>
</reference>
<dbReference type="InterPro" id="IPR049306">
    <property type="entry name" value="GLV1-2"/>
</dbReference>
<comment type="caution">
    <text evidence="4">The sequence shown here is derived from an EMBL/GenBank/DDBJ whole genome shotgun (WGS) entry which is preliminary data.</text>
</comment>
<evidence type="ECO:0000256" key="1">
    <source>
        <dbReference type="SAM" id="MobiDB-lite"/>
    </source>
</evidence>
<dbReference type="EMBL" id="QGKW02000717">
    <property type="protein sequence ID" value="KAF2599287.1"/>
    <property type="molecule type" value="Genomic_DNA"/>
</dbReference>
<dbReference type="Pfam" id="PF21529">
    <property type="entry name" value="GLV1-2"/>
    <property type="match status" value="1"/>
</dbReference>
<proteinExistence type="predicted"/>
<keyword evidence="2" id="KW-0732">Signal</keyword>
<evidence type="ECO:0000313" key="5">
    <source>
        <dbReference type="Proteomes" id="UP000712281"/>
    </source>
</evidence>
<accession>A0A8S9KZW1</accession>
<evidence type="ECO:0000256" key="2">
    <source>
        <dbReference type="SAM" id="SignalP"/>
    </source>
</evidence>
<organism evidence="4 5">
    <name type="scientific">Brassica cretica</name>
    <name type="common">Mustard</name>
    <dbReference type="NCBI Taxonomy" id="69181"/>
    <lineage>
        <taxon>Eukaryota</taxon>
        <taxon>Viridiplantae</taxon>
        <taxon>Streptophyta</taxon>
        <taxon>Embryophyta</taxon>
        <taxon>Tracheophyta</taxon>
        <taxon>Spermatophyta</taxon>
        <taxon>Magnoliopsida</taxon>
        <taxon>eudicotyledons</taxon>
        <taxon>Gunneridae</taxon>
        <taxon>Pentapetalae</taxon>
        <taxon>rosids</taxon>
        <taxon>malvids</taxon>
        <taxon>Brassicales</taxon>
        <taxon>Brassicaceae</taxon>
        <taxon>Brassiceae</taxon>
        <taxon>Brassica</taxon>
    </lineage>
</organism>
<protein>
    <recommendedName>
        <fullName evidence="6">Root meristem growth factor 9</fullName>
    </recommendedName>
</protein>
<evidence type="ECO:0000313" key="3">
    <source>
        <dbReference type="EMBL" id="KAF2560276.1"/>
    </source>
</evidence>
<evidence type="ECO:0008006" key="6">
    <source>
        <dbReference type="Google" id="ProtNLM"/>
    </source>
</evidence>
<feature type="region of interest" description="Disordered" evidence="1">
    <location>
        <begin position="44"/>
        <end position="78"/>
    </location>
</feature>
<dbReference type="EMBL" id="QGKY02001250">
    <property type="protein sequence ID" value="KAF2560276.1"/>
    <property type="molecule type" value="Genomic_DNA"/>
</dbReference>
<dbReference type="Proteomes" id="UP000712281">
    <property type="component" value="Unassembled WGS sequence"/>
</dbReference>
<evidence type="ECO:0000313" key="4">
    <source>
        <dbReference type="EMBL" id="KAF2599287.1"/>
    </source>
</evidence>